<sequence length="85" mass="9712">MQGLVPRRWSARSHPKVRLELVTMEHQNFLFDMEMIRPKAVEMCNKLSTLLDLEGCSGNCIGEESQSSKCICGGRTRHKLFSKTE</sequence>
<accession>A0A427A1W0</accession>
<gene>
    <name evidence="1" type="ORF">B296_00020312</name>
</gene>
<dbReference type="AlphaFoldDB" id="A0A427A1W0"/>
<dbReference type="EMBL" id="AMZH03004098">
    <property type="protein sequence ID" value="RRT70203.1"/>
    <property type="molecule type" value="Genomic_DNA"/>
</dbReference>
<protein>
    <submittedName>
        <fullName evidence="1">Uncharacterized protein</fullName>
    </submittedName>
</protein>
<evidence type="ECO:0000313" key="2">
    <source>
        <dbReference type="Proteomes" id="UP000287651"/>
    </source>
</evidence>
<comment type="caution">
    <text evidence="1">The sequence shown here is derived from an EMBL/GenBank/DDBJ whole genome shotgun (WGS) entry which is preliminary data.</text>
</comment>
<organism evidence="1 2">
    <name type="scientific">Ensete ventricosum</name>
    <name type="common">Abyssinian banana</name>
    <name type="synonym">Musa ensete</name>
    <dbReference type="NCBI Taxonomy" id="4639"/>
    <lineage>
        <taxon>Eukaryota</taxon>
        <taxon>Viridiplantae</taxon>
        <taxon>Streptophyta</taxon>
        <taxon>Embryophyta</taxon>
        <taxon>Tracheophyta</taxon>
        <taxon>Spermatophyta</taxon>
        <taxon>Magnoliopsida</taxon>
        <taxon>Liliopsida</taxon>
        <taxon>Zingiberales</taxon>
        <taxon>Musaceae</taxon>
        <taxon>Ensete</taxon>
    </lineage>
</organism>
<reference evidence="1 2" key="1">
    <citation type="journal article" date="2014" name="Agronomy (Basel)">
        <title>A Draft Genome Sequence for Ensete ventricosum, the Drought-Tolerant Tree Against Hunger.</title>
        <authorList>
            <person name="Harrison J."/>
            <person name="Moore K.A."/>
            <person name="Paszkiewicz K."/>
            <person name="Jones T."/>
            <person name="Grant M."/>
            <person name="Ambacheew D."/>
            <person name="Muzemil S."/>
            <person name="Studholme D.J."/>
        </authorList>
    </citation>
    <scope>NUCLEOTIDE SEQUENCE [LARGE SCALE GENOMIC DNA]</scope>
</reference>
<dbReference type="Proteomes" id="UP000287651">
    <property type="component" value="Unassembled WGS sequence"/>
</dbReference>
<evidence type="ECO:0000313" key="1">
    <source>
        <dbReference type="EMBL" id="RRT70203.1"/>
    </source>
</evidence>
<name>A0A427A1W0_ENSVE</name>
<proteinExistence type="predicted"/>